<dbReference type="InterPro" id="IPR009057">
    <property type="entry name" value="Homeodomain-like_sf"/>
</dbReference>
<dbReference type="InterPro" id="IPR037923">
    <property type="entry name" value="HTH-like"/>
</dbReference>
<dbReference type="PROSITE" id="PS01124">
    <property type="entry name" value="HTH_ARAC_FAMILY_2"/>
    <property type="match status" value="1"/>
</dbReference>
<evidence type="ECO:0000259" key="4">
    <source>
        <dbReference type="PROSITE" id="PS01124"/>
    </source>
</evidence>
<dbReference type="Pfam" id="PF02311">
    <property type="entry name" value="AraC_binding"/>
    <property type="match status" value="1"/>
</dbReference>
<dbReference type="PANTHER" id="PTHR43280">
    <property type="entry name" value="ARAC-FAMILY TRANSCRIPTIONAL REGULATOR"/>
    <property type="match status" value="1"/>
</dbReference>
<protein>
    <submittedName>
        <fullName evidence="5">HTH-type transcriptional activator Btr</fullName>
    </submittedName>
</protein>
<accession>A0A1J5R290</accession>
<keyword evidence="3" id="KW-0804">Transcription</keyword>
<feature type="domain" description="HTH araC/xylS-type" evidence="4">
    <location>
        <begin position="171"/>
        <end position="269"/>
    </location>
</feature>
<comment type="caution">
    <text evidence="5">The sequence shown here is derived from an EMBL/GenBank/DDBJ whole genome shotgun (WGS) entry which is preliminary data.</text>
</comment>
<dbReference type="EMBL" id="MLJW01000305">
    <property type="protein sequence ID" value="OIQ90078.1"/>
    <property type="molecule type" value="Genomic_DNA"/>
</dbReference>
<dbReference type="SMART" id="SM00342">
    <property type="entry name" value="HTH_ARAC"/>
    <property type="match status" value="1"/>
</dbReference>
<evidence type="ECO:0000256" key="1">
    <source>
        <dbReference type="ARBA" id="ARBA00023015"/>
    </source>
</evidence>
<keyword evidence="2" id="KW-0238">DNA-binding</keyword>
<organism evidence="5">
    <name type="scientific">mine drainage metagenome</name>
    <dbReference type="NCBI Taxonomy" id="410659"/>
    <lineage>
        <taxon>unclassified sequences</taxon>
        <taxon>metagenomes</taxon>
        <taxon>ecological metagenomes</taxon>
    </lineage>
</organism>
<sequence>MKSSYFDDIRFLNAAEVLDCRVRIDQSFPPSLALNFMHSGSISFQVGEGPVTQVQAPMGFWIHGGVQHRYSTTPGSRPWNLLWVMATGPRVWRMVRKGLAPASDRPVGMAPDPESFRQGMQELVDRVRRGRSEDQARRVILFESLLAQLRPWSGESSERRPLDWRRDEAIEGLANAISSEPTASYNFENWASRHGLSYHHLRRLFAQKIGRSPQAYVIDCRMRWAAARLAEGNLSVKEIADRVGLENAFYFSRCFRQRMGFAPSRLKPSRFSRAPID</sequence>
<dbReference type="InterPro" id="IPR018062">
    <property type="entry name" value="HTH_AraC-typ_CS"/>
</dbReference>
<dbReference type="AlphaFoldDB" id="A0A1J5R290"/>
<dbReference type="GO" id="GO:0043565">
    <property type="term" value="F:sequence-specific DNA binding"/>
    <property type="evidence" value="ECO:0007669"/>
    <property type="project" value="InterPro"/>
</dbReference>
<proteinExistence type="predicted"/>
<dbReference type="PROSITE" id="PS00041">
    <property type="entry name" value="HTH_ARAC_FAMILY_1"/>
    <property type="match status" value="1"/>
</dbReference>
<evidence type="ECO:0000313" key="5">
    <source>
        <dbReference type="EMBL" id="OIQ90078.1"/>
    </source>
</evidence>
<gene>
    <name evidence="5" type="primary">btr_6</name>
    <name evidence="5" type="ORF">GALL_280330</name>
</gene>
<dbReference type="GO" id="GO:0003700">
    <property type="term" value="F:DNA-binding transcription factor activity"/>
    <property type="evidence" value="ECO:0007669"/>
    <property type="project" value="InterPro"/>
</dbReference>
<dbReference type="SUPFAM" id="SSF46689">
    <property type="entry name" value="Homeodomain-like"/>
    <property type="match status" value="2"/>
</dbReference>
<dbReference type="PANTHER" id="PTHR43280:SF2">
    <property type="entry name" value="HTH-TYPE TRANSCRIPTIONAL REGULATOR EXSA"/>
    <property type="match status" value="1"/>
</dbReference>
<dbReference type="Gene3D" id="1.10.10.60">
    <property type="entry name" value="Homeodomain-like"/>
    <property type="match status" value="2"/>
</dbReference>
<evidence type="ECO:0000256" key="2">
    <source>
        <dbReference type="ARBA" id="ARBA00023125"/>
    </source>
</evidence>
<evidence type="ECO:0000256" key="3">
    <source>
        <dbReference type="ARBA" id="ARBA00023163"/>
    </source>
</evidence>
<dbReference type="InterPro" id="IPR003313">
    <property type="entry name" value="AraC-bd"/>
</dbReference>
<keyword evidence="1" id="KW-0805">Transcription regulation</keyword>
<dbReference type="InterPro" id="IPR018060">
    <property type="entry name" value="HTH_AraC"/>
</dbReference>
<reference evidence="5" key="1">
    <citation type="submission" date="2016-10" db="EMBL/GenBank/DDBJ databases">
        <title>Sequence of Gallionella enrichment culture.</title>
        <authorList>
            <person name="Poehlein A."/>
            <person name="Muehling M."/>
            <person name="Daniel R."/>
        </authorList>
    </citation>
    <scope>NUCLEOTIDE SEQUENCE</scope>
</reference>
<name>A0A1J5R290_9ZZZZ</name>
<dbReference type="Pfam" id="PF12833">
    <property type="entry name" value="HTH_18"/>
    <property type="match status" value="1"/>
</dbReference>
<dbReference type="SUPFAM" id="SSF51215">
    <property type="entry name" value="Regulatory protein AraC"/>
    <property type="match status" value="1"/>
</dbReference>